<reference evidence="1" key="1">
    <citation type="submission" date="2021-06" db="EMBL/GenBank/DDBJ databases">
        <authorList>
            <person name="Kallberg Y."/>
            <person name="Tangrot J."/>
            <person name="Rosling A."/>
        </authorList>
    </citation>
    <scope>NUCLEOTIDE SEQUENCE</scope>
    <source>
        <strain evidence="1">IA702</strain>
    </source>
</reference>
<organism evidence="1 2">
    <name type="scientific">Paraglomus occultum</name>
    <dbReference type="NCBI Taxonomy" id="144539"/>
    <lineage>
        <taxon>Eukaryota</taxon>
        <taxon>Fungi</taxon>
        <taxon>Fungi incertae sedis</taxon>
        <taxon>Mucoromycota</taxon>
        <taxon>Glomeromycotina</taxon>
        <taxon>Glomeromycetes</taxon>
        <taxon>Paraglomerales</taxon>
        <taxon>Paraglomeraceae</taxon>
        <taxon>Paraglomus</taxon>
    </lineage>
</organism>
<name>A0A9N9EKX7_9GLOM</name>
<accession>A0A9N9EKX7</accession>
<dbReference type="OrthoDB" id="10484514at2759"/>
<sequence>TLNVCYNATDMEQVNAEFPELDEIPDRTVSLTEAVRQERVAESEEINCCQ</sequence>
<keyword evidence="2" id="KW-1185">Reference proteome</keyword>
<gene>
    <name evidence="1" type="ORF">POCULU_LOCUS11356</name>
</gene>
<evidence type="ECO:0000313" key="1">
    <source>
        <dbReference type="EMBL" id="CAG8678411.1"/>
    </source>
</evidence>
<feature type="non-terminal residue" evidence="1">
    <location>
        <position position="50"/>
    </location>
</feature>
<feature type="non-terminal residue" evidence="1">
    <location>
        <position position="1"/>
    </location>
</feature>
<dbReference type="AlphaFoldDB" id="A0A9N9EKX7"/>
<dbReference type="Proteomes" id="UP000789572">
    <property type="component" value="Unassembled WGS sequence"/>
</dbReference>
<dbReference type="EMBL" id="CAJVPJ010007931">
    <property type="protein sequence ID" value="CAG8678411.1"/>
    <property type="molecule type" value="Genomic_DNA"/>
</dbReference>
<protein>
    <submittedName>
        <fullName evidence="1">7837_t:CDS:1</fullName>
    </submittedName>
</protein>
<evidence type="ECO:0000313" key="2">
    <source>
        <dbReference type="Proteomes" id="UP000789572"/>
    </source>
</evidence>
<comment type="caution">
    <text evidence="1">The sequence shown here is derived from an EMBL/GenBank/DDBJ whole genome shotgun (WGS) entry which is preliminary data.</text>
</comment>
<proteinExistence type="predicted"/>